<name>A0ABQ9TWR9_SAGOE</name>
<dbReference type="EMBL" id="JASSZA010000019">
    <property type="protein sequence ID" value="KAK2088612.1"/>
    <property type="molecule type" value="Genomic_DNA"/>
</dbReference>
<keyword evidence="2" id="KW-1185">Reference proteome</keyword>
<gene>
    <name evidence="1" type="ORF">P7K49_034519</name>
</gene>
<dbReference type="Proteomes" id="UP001266305">
    <property type="component" value="Unassembled WGS sequence"/>
</dbReference>
<sequence>MEKGDFYLLGMIVRGLESHKRQAFLVARPILQPIPEQASLQQHIQLVSTVVYCSISLSPVLSVKGVWVTCTHLPTVQKAIASVTLLSNCLNGPPYAQNLGDALHNPRFGSQGHRSVLIQTFLGNTGHKITGESNQQSQP</sequence>
<reference evidence="1 2" key="1">
    <citation type="submission" date="2023-05" db="EMBL/GenBank/DDBJ databases">
        <title>B98-5 Cell Line De Novo Hybrid Assembly: An Optical Mapping Approach.</title>
        <authorList>
            <person name="Kananen K."/>
            <person name="Auerbach J.A."/>
            <person name="Kautto E."/>
            <person name="Blachly J.S."/>
        </authorList>
    </citation>
    <scope>NUCLEOTIDE SEQUENCE [LARGE SCALE GENOMIC DNA]</scope>
    <source>
        <strain evidence="1">B95-8</strain>
        <tissue evidence="1">Cell line</tissue>
    </source>
</reference>
<protein>
    <submittedName>
        <fullName evidence="1">Uncharacterized protein</fullName>
    </submittedName>
</protein>
<proteinExistence type="predicted"/>
<evidence type="ECO:0000313" key="2">
    <source>
        <dbReference type="Proteomes" id="UP001266305"/>
    </source>
</evidence>
<evidence type="ECO:0000313" key="1">
    <source>
        <dbReference type="EMBL" id="KAK2088612.1"/>
    </source>
</evidence>
<organism evidence="1 2">
    <name type="scientific">Saguinus oedipus</name>
    <name type="common">Cotton-top tamarin</name>
    <name type="synonym">Oedipomidas oedipus</name>
    <dbReference type="NCBI Taxonomy" id="9490"/>
    <lineage>
        <taxon>Eukaryota</taxon>
        <taxon>Metazoa</taxon>
        <taxon>Chordata</taxon>
        <taxon>Craniata</taxon>
        <taxon>Vertebrata</taxon>
        <taxon>Euteleostomi</taxon>
        <taxon>Mammalia</taxon>
        <taxon>Eutheria</taxon>
        <taxon>Euarchontoglires</taxon>
        <taxon>Primates</taxon>
        <taxon>Haplorrhini</taxon>
        <taxon>Platyrrhini</taxon>
        <taxon>Cebidae</taxon>
        <taxon>Callitrichinae</taxon>
        <taxon>Saguinus</taxon>
    </lineage>
</organism>
<accession>A0ABQ9TWR9</accession>
<comment type="caution">
    <text evidence="1">The sequence shown here is derived from an EMBL/GenBank/DDBJ whole genome shotgun (WGS) entry which is preliminary data.</text>
</comment>